<dbReference type="EMBL" id="BSXW01000189">
    <property type="protein sequence ID" value="GMF14258.1"/>
    <property type="molecule type" value="Genomic_DNA"/>
</dbReference>
<protein>
    <submittedName>
        <fullName evidence="1">Unnamed protein product</fullName>
    </submittedName>
</protein>
<name>A0A9W6TK45_9STRA</name>
<comment type="caution">
    <text evidence="1">The sequence shown here is derived from an EMBL/GenBank/DDBJ whole genome shotgun (WGS) entry which is preliminary data.</text>
</comment>
<gene>
    <name evidence="1" type="ORF">Plil01_000463500</name>
</gene>
<reference evidence="1" key="1">
    <citation type="submission" date="2023-04" db="EMBL/GenBank/DDBJ databases">
        <title>Phytophthora lilii NBRC 32176.</title>
        <authorList>
            <person name="Ichikawa N."/>
            <person name="Sato H."/>
            <person name="Tonouchi N."/>
        </authorList>
    </citation>
    <scope>NUCLEOTIDE SEQUENCE</scope>
    <source>
        <strain evidence="1">NBRC 32176</strain>
    </source>
</reference>
<sequence length="192" mass="20228">MDNYKVYTPTITPINVKLFTFDNDKLKSDANIREKTLRLVMANMKQSSKQALLRSAWFAKTSHDSVSYDMAMFMESSNASPIGFGLQMSNATSATSTNSAYFGTITTNDLVLMTANTRRVTVTSVSINTGSPSALLDVSGSVSSTLDIAGSGVAYFLKSGGIVSTIGPLSSIAVSVKAANAILAGAGFYTTS</sequence>
<keyword evidence="2" id="KW-1185">Reference proteome</keyword>
<evidence type="ECO:0000313" key="1">
    <source>
        <dbReference type="EMBL" id="GMF14258.1"/>
    </source>
</evidence>
<proteinExistence type="predicted"/>
<dbReference type="AlphaFoldDB" id="A0A9W6TK45"/>
<accession>A0A9W6TK45</accession>
<evidence type="ECO:0000313" key="2">
    <source>
        <dbReference type="Proteomes" id="UP001165083"/>
    </source>
</evidence>
<dbReference type="Proteomes" id="UP001165083">
    <property type="component" value="Unassembled WGS sequence"/>
</dbReference>
<organism evidence="1 2">
    <name type="scientific">Phytophthora lilii</name>
    <dbReference type="NCBI Taxonomy" id="2077276"/>
    <lineage>
        <taxon>Eukaryota</taxon>
        <taxon>Sar</taxon>
        <taxon>Stramenopiles</taxon>
        <taxon>Oomycota</taxon>
        <taxon>Peronosporomycetes</taxon>
        <taxon>Peronosporales</taxon>
        <taxon>Peronosporaceae</taxon>
        <taxon>Phytophthora</taxon>
    </lineage>
</organism>